<proteinExistence type="predicted"/>
<dbReference type="SUPFAM" id="SSF48403">
    <property type="entry name" value="Ankyrin repeat"/>
    <property type="match status" value="1"/>
</dbReference>
<keyword evidence="13" id="KW-1185">Reference proteome</keyword>
<dbReference type="OrthoDB" id="2373987at2759"/>
<dbReference type="InterPro" id="IPR002110">
    <property type="entry name" value="Ankyrin_rpt"/>
</dbReference>
<keyword evidence="8 10" id="KW-0472">Membrane</keyword>
<dbReference type="PRINTS" id="PR01097">
    <property type="entry name" value="TRNSRECEPTRP"/>
</dbReference>
<dbReference type="GO" id="GO:0034703">
    <property type="term" value="C:cation channel complex"/>
    <property type="evidence" value="ECO:0007669"/>
    <property type="project" value="TreeGrafter"/>
</dbReference>
<feature type="transmembrane region" description="Helical" evidence="10">
    <location>
        <begin position="342"/>
        <end position="362"/>
    </location>
</feature>
<evidence type="ECO:0000259" key="11">
    <source>
        <dbReference type="SMART" id="SM01420"/>
    </source>
</evidence>
<dbReference type="InterPro" id="IPR036770">
    <property type="entry name" value="Ankyrin_rpt-contain_sf"/>
</dbReference>
<dbReference type="AlphaFoldDB" id="A0A2B4RJG0"/>
<dbReference type="InterPro" id="IPR013555">
    <property type="entry name" value="TRP_dom"/>
</dbReference>
<feature type="transmembrane region" description="Helical" evidence="10">
    <location>
        <begin position="442"/>
        <end position="468"/>
    </location>
</feature>
<dbReference type="EMBL" id="LSMT01000542">
    <property type="protein sequence ID" value="PFX16498.1"/>
    <property type="molecule type" value="Genomic_DNA"/>
</dbReference>
<evidence type="ECO:0000256" key="5">
    <source>
        <dbReference type="ARBA" id="ARBA00022989"/>
    </source>
</evidence>
<dbReference type="InterPro" id="IPR002153">
    <property type="entry name" value="TRPC_channel"/>
</dbReference>
<organism evidence="12 13">
    <name type="scientific">Stylophora pistillata</name>
    <name type="common">Smooth cauliflower coral</name>
    <dbReference type="NCBI Taxonomy" id="50429"/>
    <lineage>
        <taxon>Eukaryota</taxon>
        <taxon>Metazoa</taxon>
        <taxon>Cnidaria</taxon>
        <taxon>Anthozoa</taxon>
        <taxon>Hexacorallia</taxon>
        <taxon>Scleractinia</taxon>
        <taxon>Astrocoeniina</taxon>
        <taxon>Pocilloporidae</taxon>
        <taxon>Stylophora</taxon>
    </lineage>
</organism>
<keyword evidence="5 10" id="KW-1133">Transmembrane helix</keyword>
<reference evidence="13" key="1">
    <citation type="journal article" date="2017" name="bioRxiv">
        <title>Comparative analysis of the genomes of Stylophora pistillata and Acropora digitifera provides evidence for extensive differences between species of corals.</title>
        <authorList>
            <person name="Voolstra C.R."/>
            <person name="Li Y."/>
            <person name="Liew Y.J."/>
            <person name="Baumgarten S."/>
            <person name="Zoccola D."/>
            <person name="Flot J.-F."/>
            <person name="Tambutte S."/>
            <person name="Allemand D."/>
            <person name="Aranda M."/>
        </authorList>
    </citation>
    <scope>NUCLEOTIDE SEQUENCE [LARGE SCALE GENOMIC DNA]</scope>
</reference>
<accession>A0A2B4RJG0</accession>
<dbReference type="Gene3D" id="1.25.40.20">
    <property type="entry name" value="Ankyrin repeat-containing domain"/>
    <property type="match status" value="1"/>
</dbReference>
<feature type="domain" description="Transient receptor ion channel" evidence="11">
    <location>
        <begin position="162"/>
        <end position="229"/>
    </location>
</feature>
<dbReference type="SMART" id="SM01420">
    <property type="entry name" value="TRP_2"/>
    <property type="match status" value="1"/>
</dbReference>
<dbReference type="PANTHER" id="PTHR10117:SF54">
    <property type="entry name" value="TRANSIENT RECEPTOR POTENTIAL-GAMMA PROTEIN"/>
    <property type="match status" value="1"/>
</dbReference>
<dbReference type="GO" id="GO:0015279">
    <property type="term" value="F:store-operated calcium channel activity"/>
    <property type="evidence" value="ECO:0007669"/>
    <property type="project" value="TreeGrafter"/>
</dbReference>
<dbReference type="GO" id="GO:0051480">
    <property type="term" value="P:regulation of cytosolic calcium ion concentration"/>
    <property type="evidence" value="ECO:0007669"/>
    <property type="project" value="TreeGrafter"/>
</dbReference>
<evidence type="ECO:0000256" key="2">
    <source>
        <dbReference type="ARBA" id="ARBA00022448"/>
    </source>
</evidence>
<keyword evidence="6" id="KW-0040">ANK repeat</keyword>
<keyword evidence="12" id="KW-0675">Receptor</keyword>
<dbReference type="Pfam" id="PF00520">
    <property type="entry name" value="Ion_trans"/>
    <property type="match status" value="1"/>
</dbReference>
<keyword evidence="3 10" id="KW-0812">Transmembrane</keyword>
<protein>
    <submittedName>
        <fullName evidence="12">Short transient receptor potential channel 5</fullName>
    </submittedName>
</protein>
<evidence type="ECO:0000256" key="7">
    <source>
        <dbReference type="ARBA" id="ARBA00023065"/>
    </source>
</evidence>
<evidence type="ECO:0000256" key="3">
    <source>
        <dbReference type="ARBA" id="ARBA00022692"/>
    </source>
</evidence>
<evidence type="ECO:0000313" key="12">
    <source>
        <dbReference type="EMBL" id="PFX16498.1"/>
    </source>
</evidence>
<dbReference type="Pfam" id="PF08344">
    <property type="entry name" value="TRP_2"/>
    <property type="match status" value="1"/>
</dbReference>
<feature type="transmembrane region" description="Helical" evidence="10">
    <location>
        <begin position="489"/>
        <end position="511"/>
    </location>
</feature>
<evidence type="ECO:0000256" key="4">
    <source>
        <dbReference type="ARBA" id="ARBA00022737"/>
    </source>
</evidence>
<evidence type="ECO:0000256" key="9">
    <source>
        <dbReference type="ARBA" id="ARBA00023303"/>
    </source>
</evidence>
<comment type="caution">
    <text evidence="12">The sequence shown here is derived from an EMBL/GenBank/DDBJ whole genome shotgun (WGS) entry which is preliminary data.</text>
</comment>
<evidence type="ECO:0000313" key="13">
    <source>
        <dbReference type="Proteomes" id="UP000225706"/>
    </source>
</evidence>
<keyword evidence="9" id="KW-0407">Ion channel</keyword>
<dbReference type="InterPro" id="IPR005821">
    <property type="entry name" value="Ion_trans_dom"/>
</dbReference>
<evidence type="ECO:0000256" key="6">
    <source>
        <dbReference type="ARBA" id="ARBA00023043"/>
    </source>
</evidence>
<evidence type="ECO:0000256" key="10">
    <source>
        <dbReference type="SAM" id="Phobius"/>
    </source>
</evidence>
<gene>
    <name evidence="12" type="primary">TRPC5</name>
    <name evidence="12" type="ORF">AWC38_SpisGene19227</name>
</gene>
<dbReference type="SMART" id="SM00248">
    <property type="entry name" value="ANK"/>
    <property type="match status" value="2"/>
</dbReference>
<evidence type="ECO:0000256" key="8">
    <source>
        <dbReference type="ARBA" id="ARBA00023136"/>
    </source>
</evidence>
<feature type="transmembrane region" description="Helical" evidence="10">
    <location>
        <begin position="410"/>
        <end position="430"/>
    </location>
</feature>
<dbReference type="Proteomes" id="UP000225706">
    <property type="component" value="Unassembled WGS sequence"/>
</dbReference>
<dbReference type="Pfam" id="PF12796">
    <property type="entry name" value="Ank_2"/>
    <property type="match status" value="1"/>
</dbReference>
<keyword evidence="2" id="KW-0813">Transport</keyword>
<dbReference type="STRING" id="50429.A0A2B4RJG0"/>
<feature type="transmembrane region" description="Helical" evidence="10">
    <location>
        <begin position="531"/>
        <end position="549"/>
    </location>
</feature>
<keyword evidence="7" id="KW-0406">Ion transport</keyword>
<dbReference type="PANTHER" id="PTHR10117">
    <property type="entry name" value="TRANSIENT RECEPTOR POTENTIAL CHANNEL"/>
    <property type="match status" value="1"/>
</dbReference>
<feature type="transmembrane region" description="Helical" evidence="10">
    <location>
        <begin position="613"/>
        <end position="633"/>
    </location>
</feature>
<dbReference type="GO" id="GO:0070679">
    <property type="term" value="F:inositol 1,4,5 trisphosphate binding"/>
    <property type="evidence" value="ECO:0007669"/>
    <property type="project" value="TreeGrafter"/>
</dbReference>
<comment type="subcellular location">
    <subcellularLocation>
        <location evidence="1">Membrane</location>
        <topology evidence="1">Multi-pass membrane protein</topology>
    </subcellularLocation>
</comment>
<sequence length="810" mass="93458">MSLSNLAKGKTKRKPSAYLSFDDEVDSSDVCYNAQQRELLELIKEQDVKGVRAFFARGPTFELSRHEIGKVALRLAIFNERTDIAEILLENGVRIGNALFSAVIEGSKECVELFLDKRFFNRLKGDIGPTDRQDGFFMSPLMLAVQLKDYDIIQYMVGEGFRIDRPEDADASEDEIQFLLHINSYRALANPLYMAYSYLYNQQSEHPIFTAFNLHETLDRKAKVDHEFKRDYGALSKGCEEFAVSLLEQCRTMDEIKILTDVQQEIVHKDTNKRETQYTEFCEETEEAKDLAFLNMAIRNNNTKLVAHPYSQLRLNIVLHNGISQFFCCKQTWRSSSLLSKAVYSICHTLLFPFLAMIYLVAPSLSLSVGLANPVVKFISHTGSFAVFLVLLICSAFQDQFNTGMDAPSILEWLVFLWVVGLAVQELKVFYYQGANLYRRQWWNLVSLLMITFFLLSYCFQIIAYGLVRSWAILDQFGKLVSSLGYQPILIANSLYTVGMVLSFFHISSAFQVNATFGPLQLSLYRLFRDVLKFLVFFALLFIAFGFSLRKLYSQYNSVLYQLAKVNGTSRQEHHFARVDKSLGSLFWSLFGLTDLDTLAIDKPEFGITQQTGVALFGFYQVLIVVIAFNMLIAMMSRSFETIVEEEDVHWKVSRTRMWMNWVNKGSVLPPPYNLIPNPTDLAYVIKRMKDKYQSQATPYVANNNNDKKSFKNWAEVSREEQDVLKINLSAAEDRRKYKREVLEQIVERYLHQVREESRQEDFENIKDIKNIQELMWQELGGHADGFPRSPLRRSFRAQKSVQITEETSL</sequence>
<feature type="transmembrane region" description="Helical" evidence="10">
    <location>
        <begin position="378"/>
        <end position="398"/>
    </location>
</feature>
<keyword evidence="4" id="KW-0677">Repeat</keyword>
<dbReference type="GO" id="GO:0005886">
    <property type="term" value="C:plasma membrane"/>
    <property type="evidence" value="ECO:0007669"/>
    <property type="project" value="TreeGrafter"/>
</dbReference>
<name>A0A2B4RJG0_STYPI</name>
<evidence type="ECO:0000256" key="1">
    <source>
        <dbReference type="ARBA" id="ARBA00004141"/>
    </source>
</evidence>